<dbReference type="AlphaFoldDB" id="A0A3N9WLH5"/>
<proteinExistence type="predicted"/>
<organism evidence="2 3">
    <name type="scientific">Micromonospora inaquosa</name>
    <dbReference type="NCBI Taxonomy" id="2203716"/>
    <lineage>
        <taxon>Bacteria</taxon>
        <taxon>Bacillati</taxon>
        <taxon>Actinomycetota</taxon>
        <taxon>Actinomycetes</taxon>
        <taxon>Micromonosporales</taxon>
        <taxon>Micromonosporaceae</taxon>
        <taxon>Micromonospora</taxon>
    </lineage>
</organism>
<dbReference type="Proteomes" id="UP000282312">
    <property type="component" value="Unassembled WGS sequence"/>
</dbReference>
<dbReference type="InterPro" id="IPR029476">
    <property type="entry name" value="DNase_NucA_NucB"/>
</dbReference>
<feature type="domain" description="Deoxyribonuclease NucA/NucB" evidence="1">
    <location>
        <begin position="45"/>
        <end position="113"/>
    </location>
</feature>
<evidence type="ECO:0000259" key="1">
    <source>
        <dbReference type="Pfam" id="PF14040"/>
    </source>
</evidence>
<dbReference type="Pfam" id="PF14040">
    <property type="entry name" value="DNase_NucA_NucB"/>
    <property type="match status" value="1"/>
</dbReference>
<dbReference type="OrthoDB" id="2751008at2"/>
<name>A0A3N9WLH5_9ACTN</name>
<gene>
    <name evidence="2" type="ORF">DLJ59_17495</name>
</gene>
<sequence>MGVQGAAGPNQRPLHRLVDETLRGKNRDYAAKVGVDVWAMAPRNPNLNCDEYPFASTREGTYTGSASTGDPEGWRTWRGSARLIGEVDNQESGNLYVNIRFYQADRILDRDPFFVAIDG</sequence>
<keyword evidence="3" id="KW-1185">Reference proteome</keyword>
<dbReference type="EMBL" id="QGSZ01000218">
    <property type="protein sequence ID" value="RQX01805.1"/>
    <property type="molecule type" value="Genomic_DNA"/>
</dbReference>
<reference evidence="2 3" key="1">
    <citation type="submission" date="2018-05" db="EMBL/GenBank/DDBJ databases">
        <title>Micromonospora from Atacama Desert.</title>
        <authorList>
            <person name="Carro L."/>
            <person name="Goodfellow M."/>
            <person name="Klenk H.-P."/>
        </authorList>
    </citation>
    <scope>NUCLEOTIDE SEQUENCE [LARGE SCALE GENOMIC DNA]</scope>
    <source>
        <strain evidence="2 3">LB39</strain>
    </source>
</reference>
<evidence type="ECO:0000313" key="3">
    <source>
        <dbReference type="Proteomes" id="UP000282312"/>
    </source>
</evidence>
<protein>
    <recommendedName>
        <fullName evidence="1">Deoxyribonuclease NucA/NucB domain-containing protein</fullName>
    </recommendedName>
</protein>
<comment type="caution">
    <text evidence="2">The sequence shown here is derived from an EMBL/GenBank/DDBJ whole genome shotgun (WGS) entry which is preliminary data.</text>
</comment>
<accession>A0A3N9WLH5</accession>
<evidence type="ECO:0000313" key="2">
    <source>
        <dbReference type="EMBL" id="RQX01805.1"/>
    </source>
</evidence>